<evidence type="ECO:0000313" key="10">
    <source>
        <dbReference type="Proteomes" id="UP001234581"/>
    </source>
</evidence>
<dbReference type="PROSITE" id="PS50157">
    <property type="entry name" value="ZINC_FINGER_C2H2_2"/>
    <property type="match status" value="3"/>
</dbReference>
<dbReference type="RefSeq" id="XP_058346070.1">
    <property type="nucleotide sequence ID" value="XM_058482981.1"/>
</dbReference>
<protein>
    <recommendedName>
        <fullName evidence="8">C2H2-type domain-containing protein</fullName>
    </recommendedName>
</protein>
<dbReference type="PANTHER" id="PTHR16515:SF49">
    <property type="entry name" value="GASTRULA ZINC FINGER PROTEIN XLCGF49.1-LIKE-RELATED"/>
    <property type="match status" value="1"/>
</dbReference>
<feature type="domain" description="C2H2-type" evidence="8">
    <location>
        <begin position="153"/>
        <end position="180"/>
    </location>
</feature>
<organism evidence="9 10">
    <name type="scientific">Lichtheimia ornata</name>
    <dbReference type="NCBI Taxonomy" id="688661"/>
    <lineage>
        <taxon>Eukaryota</taxon>
        <taxon>Fungi</taxon>
        <taxon>Fungi incertae sedis</taxon>
        <taxon>Mucoromycota</taxon>
        <taxon>Mucoromycotina</taxon>
        <taxon>Mucoromycetes</taxon>
        <taxon>Mucorales</taxon>
        <taxon>Lichtheimiaceae</taxon>
        <taxon>Lichtheimia</taxon>
    </lineage>
</organism>
<dbReference type="PROSITE" id="PS00028">
    <property type="entry name" value="ZINC_FINGER_C2H2_1"/>
    <property type="match status" value="3"/>
</dbReference>
<comment type="subcellular location">
    <subcellularLocation>
        <location evidence="1">Nucleus</location>
    </subcellularLocation>
</comment>
<dbReference type="SMART" id="SM00355">
    <property type="entry name" value="ZnF_C2H2"/>
    <property type="match status" value="3"/>
</dbReference>
<dbReference type="Pfam" id="PF13912">
    <property type="entry name" value="zf-C2H2_6"/>
    <property type="match status" value="2"/>
</dbReference>
<reference evidence="9 10" key="1">
    <citation type="submission" date="2023-03" db="EMBL/GenBank/DDBJ databases">
        <title>Genome sequence of Lichtheimia ornata CBS 291.66.</title>
        <authorList>
            <person name="Mohabir J.T."/>
            <person name="Shea T.P."/>
            <person name="Kurbessoian T."/>
            <person name="Berby B."/>
            <person name="Fontaine J."/>
            <person name="Livny J."/>
            <person name="Gnirke A."/>
            <person name="Stajich J.E."/>
            <person name="Cuomo C.A."/>
        </authorList>
    </citation>
    <scope>NUCLEOTIDE SEQUENCE [LARGE SCALE GENOMIC DNA]</scope>
    <source>
        <strain evidence="9">CBS 291.66</strain>
    </source>
</reference>
<feature type="domain" description="C2H2-type" evidence="8">
    <location>
        <begin position="212"/>
        <end position="235"/>
    </location>
</feature>
<gene>
    <name evidence="9" type="ORF">O0I10_002904</name>
</gene>
<dbReference type="Pfam" id="PF00096">
    <property type="entry name" value="zf-C2H2"/>
    <property type="match status" value="1"/>
</dbReference>
<dbReference type="PANTHER" id="PTHR16515">
    <property type="entry name" value="PR DOMAIN ZINC FINGER PROTEIN"/>
    <property type="match status" value="1"/>
</dbReference>
<dbReference type="InterPro" id="IPR036236">
    <property type="entry name" value="Znf_C2H2_sf"/>
</dbReference>
<evidence type="ECO:0000256" key="4">
    <source>
        <dbReference type="ARBA" id="ARBA00022771"/>
    </source>
</evidence>
<sequence>MYKKTFYSDNFTVDPAFCSIDPNMLAMHHHHHHSQQQQDDVVSPYVVPASVMPPTPTPFLDPSATPFSPDEGLDDFPVMYPHDEDNTTGMVDVAVAPYLTNYYQQQQQQYHSPQPATVNNTPDMGAANINYQQQQQQQQEHHLFPALAKAKVFTCPTCHRQFNRRYNLGTHMKTHDKQRYRPFGCPECPKRFDRKHDRKRHIQTVHRGERLYPCDQCNAEFSRKDALMRHKDQKHLLLQYIPQDVGPHHVHPMYD</sequence>
<dbReference type="GO" id="GO:0005634">
    <property type="term" value="C:nucleus"/>
    <property type="evidence" value="ECO:0007669"/>
    <property type="project" value="UniProtKB-SubCell"/>
</dbReference>
<name>A0AAD7VB11_9FUNG</name>
<evidence type="ECO:0000256" key="5">
    <source>
        <dbReference type="ARBA" id="ARBA00022833"/>
    </source>
</evidence>
<dbReference type="Gene3D" id="3.30.160.60">
    <property type="entry name" value="Classic Zinc Finger"/>
    <property type="match status" value="3"/>
</dbReference>
<keyword evidence="10" id="KW-1185">Reference proteome</keyword>
<dbReference type="FunFam" id="3.30.160.60:FF:000100">
    <property type="entry name" value="Zinc finger 45-like"/>
    <property type="match status" value="1"/>
</dbReference>
<evidence type="ECO:0000256" key="3">
    <source>
        <dbReference type="ARBA" id="ARBA00022737"/>
    </source>
</evidence>
<evidence type="ECO:0000256" key="6">
    <source>
        <dbReference type="ARBA" id="ARBA00023242"/>
    </source>
</evidence>
<dbReference type="AlphaFoldDB" id="A0AAD7VB11"/>
<evidence type="ECO:0000256" key="7">
    <source>
        <dbReference type="PROSITE-ProRule" id="PRU00042"/>
    </source>
</evidence>
<dbReference type="Proteomes" id="UP001234581">
    <property type="component" value="Unassembled WGS sequence"/>
</dbReference>
<dbReference type="InterPro" id="IPR050331">
    <property type="entry name" value="Zinc_finger"/>
</dbReference>
<evidence type="ECO:0000256" key="2">
    <source>
        <dbReference type="ARBA" id="ARBA00022723"/>
    </source>
</evidence>
<keyword evidence="6" id="KW-0539">Nucleus</keyword>
<accession>A0AAD7VB11</accession>
<keyword evidence="4 7" id="KW-0863">Zinc-finger</keyword>
<evidence type="ECO:0000256" key="1">
    <source>
        <dbReference type="ARBA" id="ARBA00004123"/>
    </source>
</evidence>
<keyword evidence="2" id="KW-0479">Metal-binding</keyword>
<comment type="caution">
    <text evidence="9">The sequence shown here is derived from an EMBL/GenBank/DDBJ whole genome shotgun (WGS) entry which is preliminary data.</text>
</comment>
<evidence type="ECO:0000313" key="9">
    <source>
        <dbReference type="EMBL" id="KAJ8661157.1"/>
    </source>
</evidence>
<dbReference type="InterPro" id="IPR013087">
    <property type="entry name" value="Znf_C2H2_type"/>
</dbReference>
<dbReference type="SUPFAM" id="SSF57667">
    <property type="entry name" value="beta-beta-alpha zinc fingers"/>
    <property type="match status" value="2"/>
</dbReference>
<dbReference type="EMBL" id="JARTCD010000009">
    <property type="protein sequence ID" value="KAJ8661157.1"/>
    <property type="molecule type" value="Genomic_DNA"/>
</dbReference>
<keyword evidence="3" id="KW-0677">Repeat</keyword>
<keyword evidence="5" id="KW-0862">Zinc</keyword>
<dbReference type="GO" id="GO:0010468">
    <property type="term" value="P:regulation of gene expression"/>
    <property type="evidence" value="ECO:0007669"/>
    <property type="project" value="TreeGrafter"/>
</dbReference>
<proteinExistence type="predicted"/>
<feature type="domain" description="C2H2-type" evidence="8">
    <location>
        <begin position="183"/>
        <end position="211"/>
    </location>
</feature>
<dbReference type="GO" id="GO:0008270">
    <property type="term" value="F:zinc ion binding"/>
    <property type="evidence" value="ECO:0007669"/>
    <property type="project" value="UniProtKB-KW"/>
</dbReference>
<dbReference type="GeneID" id="83210318"/>
<evidence type="ECO:0000259" key="8">
    <source>
        <dbReference type="PROSITE" id="PS50157"/>
    </source>
</evidence>